<evidence type="ECO:0000256" key="5">
    <source>
        <dbReference type="SAM" id="SignalP"/>
    </source>
</evidence>
<reference evidence="6" key="1">
    <citation type="submission" date="2020-10" db="EMBL/GenBank/DDBJ databases">
        <authorList>
            <person name="Gilroy R."/>
        </authorList>
    </citation>
    <scope>NUCLEOTIDE SEQUENCE</scope>
    <source>
        <strain evidence="6">14700</strain>
    </source>
</reference>
<evidence type="ECO:0000256" key="1">
    <source>
        <dbReference type="ARBA" id="ARBA00004418"/>
    </source>
</evidence>
<dbReference type="InterPro" id="IPR006059">
    <property type="entry name" value="SBP"/>
</dbReference>
<name>A0A9D9ND59_9SPIO</name>
<dbReference type="Gene3D" id="3.40.190.10">
    <property type="entry name" value="Periplasmic binding protein-like II"/>
    <property type="match status" value="1"/>
</dbReference>
<evidence type="ECO:0000256" key="3">
    <source>
        <dbReference type="ARBA" id="ARBA00022448"/>
    </source>
</evidence>
<dbReference type="SUPFAM" id="SSF53850">
    <property type="entry name" value="Periplasmic binding protein-like II"/>
    <property type="match status" value="1"/>
</dbReference>
<feature type="signal peptide" evidence="5">
    <location>
        <begin position="1"/>
        <end position="21"/>
    </location>
</feature>
<comment type="similarity">
    <text evidence="2">Belongs to the bacterial solute-binding protein 1 family.</text>
</comment>
<dbReference type="EMBL" id="JADIMF010000050">
    <property type="protein sequence ID" value="MBO8468770.1"/>
    <property type="molecule type" value="Genomic_DNA"/>
</dbReference>
<keyword evidence="3" id="KW-0813">Transport</keyword>
<keyword evidence="4 5" id="KW-0732">Signal</keyword>
<accession>A0A9D9ND59</accession>
<dbReference type="InterPro" id="IPR050490">
    <property type="entry name" value="Bact_solute-bd_prot1"/>
</dbReference>
<organism evidence="6 7">
    <name type="scientific">Candidatus Ornithospirochaeta stercoravium</name>
    <dbReference type="NCBI Taxonomy" id="2840897"/>
    <lineage>
        <taxon>Bacteria</taxon>
        <taxon>Pseudomonadati</taxon>
        <taxon>Spirochaetota</taxon>
        <taxon>Spirochaetia</taxon>
        <taxon>Spirochaetales</taxon>
        <taxon>Spirochaetaceae</taxon>
        <taxon>Spirochaetaceae incertae sedis</taxon>
        <taxon>Candidatus Ornithospirochaeta</taxon>
    </lineage>
</organism>
<evidence type="ECO:0000256" key="4">
    <source>
        <dbReference type="ARBA" id="ARBA00022729"/>
    </source>
</evidence>
<dbReference type="AlphaFoldDB" id="A0A9D9ND59"/>
<dbReference type="PANTHER" id="PTHR43649">
    <property type="entry name" value="ARABINOSE-BINDING PROTEIN-RELATED"/>
    <property type="match status" value="1"/>
</dbReference>
<feature type="chain" id="PRO_5039635937" evidence="5">
    <location>
        <begin position="22"/>
        <end position="452"/>
    </location>
</feature>
<comment type="caution">
    <text evidence="6">The sequence shown here is derived from an EMBL/GenBank/DDBJ whole genome shotgun (WGS) entry which is preliminary data.</text>
</comment>
<evidence type="ECO:0000256" key="2">
    <source>
        <dbReference type="ARBA" id="ARBA00008520"/>
    </source>
</evidence>
<reference evidence="6" key="2">
    <citation type="journal article" date="2021" name="PeerJ">
        <title>Extensive microbial diversity within the chicken gut microbiome revealed by metagenomics and culture.</title>
        <authorList>
            <person name="Gilroy R."/>
            <person name="Ravi A."/>
            <person name="Getino M."/>
            <person name="Pursley I."/>
            <person name="Horton D.L."/>
            <person name="Alikhan N.F."/>
            <person name="Baker D."/>
            <person name="Gharbi K."/>
            <person name="Hall N."/>
            <person name="Watson M."/>
            <person name="Adriaenssens E.M."/>
            <person name="Foster-Nyarko E."/>
            <person name="Jarju S."/>
            <person name="Secka A."/>
            <person name="Antonio M."/>
            <person name="Oren A."/>
            <person name="Chaudhuri R.R."/>
            <person name="La Ragione R."/>
            <person name="Hildebrand F."/>
            <person name="Pallen M.J."/>
        </authorList>
    </citation>
    <scope>NUCLEOTIDE SEQUENCE</scope>
    <source>
        <strain evidence="6">14700</strain>
    </source>
</reference>
<evidence type="ECO:0000313" key="6">
    <source>
        <dbReference type="EMBL" id="MBO8468770.1"/>
    </source>
</evidence>
<dbReference type="GO" id="GO:0042597">
    <property type="term" value="C:periplasmic space"/>
    <property type="evidence" value="ECO:0007669"/>
    <property type="project" value="UniProtKB-SubCell"/>
</dbReference>
<dbReference type="Proteomes" id="UP000810292">
    <property type="component" value="Unassembled WGS sequence"/>
</dbReference>
<dbReference type="Pfam" id="PF13416">
    <property type="entry name" value="SBP_bac_8"/>
    <property type="match status" value="1"/>
</dbReference>
<gene>
    <name evidence="6" type="ORF">IAA72_03170</name>
</gene>
<dbReference type="PANTHER" id="PTHR43649:SF34">
    <property type="entry name" value="ABC TRANSPORTER PERIPLASMIC-BINDING PROTEIN YCJN-RELATED"/>
    <property type="match status" value="1"/>
</dbReference>
<sequence>MKKALTVILIAALALTSPIFAGGVKEEGPAEVYYLNFKPEIAEVYTNEVIPAFEEATGIPLKVVTAASNQYEPTLRSEITKSEPPVIFQVNGPVGLQTWKDYAAPLEDTSFYGMLSDKSMALSADGHVLAIPYTVEGYGIIYNDAIMRAYFALPDKAVSISSAEEINSFETLKAVVEDMTKHKDELGIQGVFASTSMAPGSDWRWQTHLFNVPLWAEFRDRSGDSSTALAAATEATEFEFRYNENFRKLWDLYLDNSVSAKGLLGGKNDADSMAEFALGQAAMVQNGNWGASQILGVPGNTVADSDIKFLPLYMDLDGEEGQGICVGTENYLCINKNASAEAQANAIAFLEWLFSSDEGKNLVTNRLGFITPFNTFTEDEQPTDPLARQVTEWMANTSVKSVPWTFAGIPSEQWKSDFGSALLEYINGNMEWAEAAEIARSSWAREAQLAGR</sequence>
<evidence type="ECO:0000313" key="7">
    <source>
        <dbReference type="Proteomes" id="UP000810292"/>
    </source>
</evidence>
<protein>
    <submittedName>
        <fullName evidence="6">ABC transporter substrate-binding protein</fullName>
    </submittedName>
</protein>
<proteinExistence type="inferred from homology"/>
<comment type="subcellular location">
    <subcellularLocation>
        <location evidence="1">Periplasm</location>
    </subcellularLocation>
</comment>